<dbReference type="PRINTS" id="PR00385">
    <property type="entry name" value="P450"/>
</dbReference>
<dbReference type="PANTHER" id="PTHR46300">
    <property type="entry name" value="P450, PUTATIVE (EUROFUNG)-RELATED-RELATED"/>
    <property type="match status" value="1"/>
</dbReference>
<keyword evidence="7 9" id="KW-0408">Iron</keyword>
<dbReference type="SUPFAM" id="SSF48264">
    <property type="entry name" value="Cytochrome P450"/>
    <property type="match status" value="1"/>
</dbReference>
<dbReference type="InterPro" id="IPR002401">
    <property type="entry name" value="Cyt_P450_E_grp-I"/>
</dbReference>
<dbReference type="EMBL" id="CACVBS010000101">
    <property type="protein sequence ID" value="CAA7271048.1"/>
    <property type="molecule type" value="Genomic_DNA"/>
</dbReference>
<dbReference type="GO" id="GO:0016705">
    <property type="term" value="F:oxidoreductase activity, acting on paired donors, with incorporation or reduction of molecular oxygen"/>
    <property type="evidence" value="ECO:0007669"/>
    <property type="project" value="InterPro"/>
</dbReference>
<dbReference type="AlphaFoldDB" id="A0A8S0WCV9"/>
<evidence type="ECO:0000256" key="2">
    <source>
        <dbReference type="ARBA" id="ARBA00005179"/>
    </source>
</evidence>
<evidence type="ECO:0000256" key="7">
    <source>
        <dbReference type="ARBA" id="ARBA00023004"/>
    </source>
</evidence>
<dbReference type="Gene3D" id="1.10.630.10">
    <property type="entry name" value="Cytochrome P450"/>
    <property type="match status" value="1"/>
</dbReference>
<dbReference type="InterPro" id="IPR036396">
    <property type="entry name" value="Cyt_P450_sf"/>
</dbReference>
<name>A0A8S0WCV9_CYCAE</name>
<evidence type="ECO:0000256" key="6">
    <source>
        <dbReference type="ARBA" id="ARBA00023002"/>
    </source>
</evidence>
<sequence length="514" mass="58122">MSSLTIDPNLAALAAIALFASFIYFRKPIRNPPGPPGLPLIGNILDFPKKESWKGYLEWGRQYNSDILLMKVPGTRFYILNSIKVIQDLLVKRSNIYSNRPHSTMINDLIKTTWLIVFMNTDERWKLHRHLFRREFDSIETTPANRSHALRASRRLLRRLLTTSDHEGELRLAAVDSILSVTYGITPTSFEHPFIKVTGKINAIFADVARGAYFIDRFPVMKYLPKWFPGLRFHDIADTAKEYAKEVVAGPYEEIKAQVNNGTAVSSVASRFISALQDGAQLSKEEEDATRNVLANAYLAGSDTSIGVLYNFVLAMAIHPEVQKKAQKELDNLNGDHRLPDFSDFEHLPYLAAVVNEVFRWHPVTPFAVYHVSTEDDTYKGYHIPKGSIIVPNAYAVLRDENIFGPDTDSFNPERFMAGTSGKRTPEFIDVDTAFGFGRRACPGRFIARDTIWILAASILSAYEISEAYDMEGKKITPDSPLEYTNAMISFAPKFKVSFKRRIPESMIHDGILN</sequence>
<evidence type="ECO:0000313" key="11">
    <source>
        <dbReference type="EMBL" id="CAA7271048.1"/>
    </source>
</evidence>
<evidence type="ECO:0000256" key="5">
    <source>
        <dbReference type="ARBA" id="ARBA00022723"/>
    </source>
</evidence>
<evidence type="ECO:0000256" key="8">
    <source>
        <dbReference type="ARBA" id="ARBA00023033"/>
    </source>
</evidence>
<dbReference type="InterPro" id="IPR050364">
    <property type="entry name" value="Cytochrome_P450_fung"/>
</dbReference>
<proteinExistence type="inferred from homology"/>
<evidence type="ECO:0000256" key="10">
    <source>
        <dbReference type="RuleBase" id="RU000461"/>
    </source>
</evidence>
<dbReference type="PANTHER" id="PTHR46300:SF7">
    <property type="entry name" value="P450, PUTATIVE (EUROFUNG)-RELATED"/>
    <property type="match status" value="1"/>
</dbReference>
<comment type="cofactor">
    <cofactor evidence="1 9">
        <name>heme</name>
        <dbReference type="ChEBI" id="CHEBI:30413"/>
    </cofactor>
</comment>
<comment type="caution">
    <text evidence="11">The sequence shown here is derived from an EMBL/GenBank/DDBJ whole genome shotgun (WGS) entry which is preliminary data.</text>
</comment>
<keyword evidence="12" id="KW-1185">Reference proteome</keyword>
<keyword evidence="4 9" id="KW-0349">Heme</keyword>
<comment type="pathway">
    <text evidence="2">Secondary metabolite biosynthesis.</text>
</comment>
<dbReference type="PRINTS" id="PR00463">
    <property type="entry name" value="EP450I"/>
</dbReference>
<evidence type="ECO:0000256" key="4">
    <source>
        <dbReference type="ARBA" id="ARBA00022617"/>
    </source>
</evidence>
<evidence type="ECO:0000256" key="3">
    <source>
        <dbReference type="ARBA" id="ARBA00010617"/>
    </source>
</evidence>
<evidence type="ECO:0000313" key="12">
    <source>
        <dbReference type="Proteomes" id="UP000467700"/>
    </source>
</evidence>
<keyword evidence="5 9" id="KW-0479">Metal-binding</keyword>
<protein>
    <recommendedName>
        <fullName evidence="13">Cytochrome P450</fullName>
    </recommendedName>
</protein>
<keyword evidence="8 10" id="KW-0503">Monooxygenase</keyword>
<keyword evidence="6 10" id="KW-0560">Oxidoreductase</keyword>
<dbReference type="PROSITE" id="PS00086">
    <property type="entry name" value="CYTOCHROME_P450"/>
    <property type="match status" value="1"/>
</dbReference>
<reference evidence="11 12" key="1">
    <citation type="submission" date="2020-01" db="EMBL/GenBank/DDBJ databases">
        <authorList>
            <person name="Gupta K D."/>
        </authorList>
    </citation>
    <scope>NUCLEOTIDE SEQUENCE [LARGE SCALE GENOMIC DNA]</scope>
</reference>
<evidence type="ECO:0000256" key="9">
    <source>
        <dbReference type="PIRSR" id="PIRSR602401-1"/>
    </source>
</evidence>
<accession>A0A8S0WCV9</accession>
<dbReference type="InterPro" id="IPR001128">
    <property type="entry name" value="Cyt_P450"/>
</dbReference>
<evidence type="ECO:0000256" key="1">
    <source>
        <dbReference type="ARBA" id="ARBA00001971"/>
    </source>
</evidence>
<organism evidence="11 12">
    <name type="scientific">Cyclocybe aegerita</name>
    <name type="common">Black poplar mushroom</name>
    <name type="synonym">Agrocybe aegerita</name>
    <dbReference type="NCBI Taxonomy" id="1973307"/>
    <lineage>
        <taxon>Eukaryota</taxon>
        <taxon>Fungi</taxon>
        <taxon>Dikarya</taxon>
        <taxon>Basidiomycota</taxon>
        <taxon>Agaricomycotina</taxon>
        <taxon>Agaricomycetes</taxon>
        <taxon>Agaricomycetidae</taxon>
        <taxon>Agaricales</taxon>
        <taxon>Agaricineae</taxon>
        <taxon>Bolbitiaceae</taxon>
        <taxon>Cyclocybe</taxon>
    </lineage>
</organism>
<comment type="similarity">
    <text evidence="3 10">Belongs to the cytochrome P450 family.</text>
</comment>
<dbReference type="CDD" id="cd11065">
    <property type="entry name" value="CYP64-like"/>
    <property type="match status" value="1"/>
</dbReference>
<gene>
    <name evidence="11" type="ORF">AAE3_LOCUS13473</name>
</gene>
<evidence type="ECO:0008006" key="13">
    <source>
        <dbReference type="Google" id="ProtNLM"/>
    </source>
</evidence>
<dbReference type="GO" id="GO:0004497">
    <property type="term" value="F:monooxygenase activity"/>
    <property type="evidence" value="ECO:0007669"/>
    <property type="project" value="UniProtKB-KW"/>
</dbReference>
<dbReference type="GO" id="GO:0005506">
    <property type="term" value="F:iron ion binding"/>
    <property type="evidence" value="ECO:0007669"/>
    <property type="project" value="InterPro"/>
</dbReference>
<dbReference type="GO" id="GO:0020037">
    <property type="term" value="F:heme binding"/>
    <property type="evidence" value="ECO:0007669"/>
    <property type="project" value="InterPro"/>
</dbReference>
<dbReference type="Proteomes" id="UP000467700">
    <property type="component" value="Unassembled WGS sequence"/>
</dbReference>
<dbReference type="Pfam" id="PF00067">
    <property type="entry name" value="p450"/>
    <property type="match status" value="1"/>
</dbReference>
<feature type="binding site" description="axial binding residue" evidence="9">
    <location>
        <position position="442"/>
    </location>
    <ligand>
        <name>heme</name>
        <dbReference type="ChEBI" id="CHEBI:30413"/>
    </ligand>
    <ligandPart>
        <name>Fe</name>
        <dbReference type="ChEBI" id="CHEBI:18248"/>
    </ligandPart>
</feature>
<dbReference type="InterPro" id="IPR017972">
    <property type="entry name" value="Cyt_P450_CS"/>
</dbReference>
<dbReference type="OrthoDB" id="1055148at2759"/>